<dbReference type="EMBL" id="MN739234">
    <property type="protein sequence ID" value="QHS94889.1"/>
    <property type="molecule type" value="Genomic_DNA"/>
</dbReference>
<proteinExistence type="predicted"/>
<protein>
    <submittedName>
        <fullName evidence="1">Uncharacterized protein</fullName>
    </submittedName>
</protein>
<organism evidence="1">
    <name type="scientific">viral metagenome</name>
    <dbReference type="NCBI Taxonomy" id="1070528"/>
    <lineage>
        <taxon>unclassified sequences</taxon>
        <taxon>metagenomes</taxon>
        <taxon>organismal metagenomes</taxon>
    </lineage>
</organism>
<dbReference type="AlphaFoldDB" id="A0A6C0BTI8"/>
<name>A0A6C0BTI8_9ZZZZ</name>
<evidence type="ECO:0000313" key="1">
    <source>
        <dbReference type="EMBL" id="QHS94889.1"/>
    </source>
</evidence>
<reference evidence="1" key="1">
    <citation type="journal article" date="2020" name="Nature">
        <title>Giant virus diversity and host interactions through global metagenomics.</title>
        <authorList>
            <person name="Schulz F."/>
            <person name="Roux S."/>
            <person name="Paez-Espino D."/>
            <person name="Jungbluth S."/>
            <person name="Walsh D.A."/>
            <person name="Denef V.J."/>
            <person name="McMahon K.D."/>
            <person name="Konstantinidis K.T."/>
            <person name="Eloe-Fadrosh E.A."/>
            <person name="Kyrpides N.C."/>
            <person name="Woyke T."/>
        </authorList>
    </citation>
    <scope>NUCLEOTIDE SEQUENCE</scope>
    <source>
        <strain evidence="1">GVMAG-M-3300018428-16</strain>
    </source>
</reference>
<sequence>MSINLDDIYCNHYLVSDKLKNICKKNAVHDSFMVNELLTSFHIKDSIHYYSLMNNNYDLYEEYLHESNQKDHNKKQFLELLTNFDVNKMKKIKINYRYDKNKYFIEDGCHRLSILLYKNIITDKVPIQYLQIGNNNCFYYVIYDHGMDKLNSICSEIEKNKIRIDKKIILDLPRNIFPMFVMGLYTNEQQHHIIAKNRYILEQNKHKNSMKLSILLVSVPIAHSMKVADSFKCREIELTKRHIRNLYNPRFSNPEEKIEPLNKGVSHHHVIHSTDFPVEFPSIYSILDNYSCYTMIDLQMFFKDMEDYVIIKKSENFPMFNVSRDDVDVLCLDMNKTIKHLENVLYNNYSKYVCHYDSKNEQLNIYYGNISYNNFIVKFDLFDDICKMYPLYNIPVNLTKEVIQSGIMQNNIKIPLLKHELMIRQLEYDTYIQKRPDKVKHLNYIKCHPNEGYMKFEKR</sequence>
<accession>A0A6C0BTI8</accession>